<dbReference type="PROSITE" id="PS50043">
    <property type="entry name" value="HTH_LUXR_2"/>
    <property type="match status" value="1"/>
</dbReference>
<dbReference type="SMART" id="SM00421">
    <property type="entry name" value="HTH_LUXR"/>
    <property type="match status" value="1"/>
</dbReference>
<dbReference type="PROSITE" id="PS00622">
    <property type="entry name" value="HTH_LUXR_1"/>
    <property type="match status" value="1"/>
</dbReference>
<dbReference type="Proteomes" id="UP000007947">
    <property type="component" value="Chromosome"/>
</dbReference>
<organism evidence="5 6">
    <name type="scientific">Microlunatus phosphovorus (strain ATCC 700054 / DSM 10555 / JCM 9379 / NBRC 101784 / NCIMB 13414 / VKM Ac-1990 / NM-1)</name>
    <dbReference type="NCBI Taxonomy" id="1032480"/>
    <lineage>
        <taxon>Bacteria</taxon>
        <taxon>Bacillati</taxon>
        <taxon>Actinomycetota</taxon>
        <taxon>Actinomycetes</taxon>
        <taxon>Propionibacteriales</taxon>
        <taxon>Propionibacteriaceae</taxon>
        <taxon>Microlunatus</taxon>
    </lineage>
</organism>
<dbReference type="AlphaFoldDB" id="F5XGR0"/>
<dbReference type="CDD" id="cd06170">
    <property type="entry name" value="LuxR_C_like"/>
    <property type="match status" value="1"/>
</dbReference>
<dbReference type="PRINTS" id="PR00038">
    <property type="entry name" value="HTHLUXR"/>
</dbReference>
<keyword evidence="6" id="KW-1185">Reference proteome</keyword>
<dbReference type="PANTHER" id="PTHR44688">
    <property type="entry name" value="DNA-BINDING TRANSCRIPTIONAL ACTIVATOR DEVR_DOSR"/>
    <property type="match status" value="1"/>
</dbReference>
<dbReference type="eggNOG" id="COG1672">
    <property type="taxonomic scope" value="Bacteria"/>
</dbReference>
<proteinExistence type="predicted"/>
<dbReference type="GO" id="GO:0003677">
    <property type="term" value="F:DNA binding"/>
    <property type="evidence" value="ECO:0007669"/>
    <property type="project" value="UniProtKB-KW"/>
</dbReference>
<dbReference type="InterPro" id="IPR000792">
    <property type="entry name" value="Tscrpt_reg_LuxR_C"/>
</dbReference>
<gene>
    <name evidence="5" type="ordered locus">MLP_25280</name>
</gene>
<dbReference type="EMBL" id="AP012204">
    <property type="protein sequence ID" value="BAK35542.1"/>
    <property type="molecule type" value="Genomic_DNA"/>
</dbReference>
<dbReference type="InterPro" id="IPR016032">
    <property type="entry name" value="Sig_transdc_resp-reg_C-effctor"/>
</dbReference>
<dbReference type="RefSeq" id="WP_013863411.1">
    <property type="nucleotide sequence ID" value="NC_015635.1"/>
</dbReference>
<evidence type="ECO:0000313" key="6">
    <source>
        <dbReference type="Proteomes" id="UP000007947"/>
    </source>
</evidence>
<feature type="domain" description="HTH luxR-type" evidence="4">
    <location>
        <begin position="898"/>
        <end position="963"/>
    </location>
</feature>
<evidence type="ECO:0000256" key="2">
    <source>
        <dbReference type="ARBA" id="ARBA00023125"/>
    </source>
</evidence>
<accession>F5XGR0</accession>
<protein>
    <submittedName>
        <fullName evidence="5">Putative LuxR family transcriptional regulator</fullName>
    </submittedName>
</protein>
<dbReference type="Pfam" id="PF00196">
    <property type="entry name" value="GerE"/>
    <property type="match status" value="1"/>
</dbReference>
<evidence type="ECO:0000313" key="5">
    <source>
        <dbReference type="EMBL" id="BAK35542.1"/>
    </source>
</evidence>
<keyword evidence="1" id="KW-0805">Transcription regulation</keyword>
<dbReference type="InterPro" id="IPR027417">
    <property type="entry name" value="P-loop_NTPase"/>
</dbReference>
<dbReference type="Gene3D" id="1.10.10.10">
    <property type="entry name" value="Winged helix-like DNA-binding domain superfamily/Winged helix DNA-binding domain"/>
    <property type="match status" value="1"/>
</dbReference>
<dbReference type="SUPFAM" id="SSF52540">
    <property type="entry name" value="P-loop containing nucleoside triphosphate hydrolases"/>
    <property type="match status" value="1"/>
</dbReference>
<dbReference type="KEGG" id="mph:MLP_25280"/>
<evidence type="ECO:0000256" key="3">
    <source>
        <dbReference type="ARBA" id="ARBA00023163"/>
    </source>
</evidence>
<dbReference type="GO" id="GO:0006355">
    <property type="term" value="P:regulation of DNA-templated transcription"/>
    <property type="evidence" value="ECO:0007669"/>
    <property type="project" value="InterPro"/>
</dbReference>
<dbReference type="eggNOG" id="COG2197">
    <property type="taxonomic scope" value="Bacteria"/>
</dbReference>
<dbReference type="InterPro" id="IPR036388">
    <property type="entry name" value="WH-like_DNA-bd_sf"/>
</dbReference>
<dbReference type="Pfam" id="PF13191">
    <property type="entry name" value="AAA_16"/>
    <property type="match status" value="1"/>
</dbReference>
<dbReference type="STRING" id="1032480.MLP_25280"/>
<sequence>MVQTYSAVVGREAELIRLHQVIDAADSGRASALVITGAHGVGKTELCLAAMSVRDPSRIHRLLVACPPTETLATELAPVRTGLRRTSVPPALTRTCLSRMDAGDPIRAIDEWVDEVTADSTLVVVVDDLQWADGSLRDLIAYLLAGPADRRLAILITATVSGLAEGDPLHRWLTDALRIHQVARLRLIGLSRAATETQLGNLLGSRPHQSLVDEVHAAGGGNPYFTQLLAQGLSPSDRHVPTDTPPDLVSAVMGRWHGCGSPTRFLTCLLAVAATPLTAIDLAELTADLDHLVEVEPALFEAQNAGLVVADDDGRYWFRHPLQAEIIQRPVLVEDQHMWHAALARLGERRFAGREPTVQEAVDQAIRHDRAGSAAVAYAWAMRAYELGSAPTADRKEPGPAGLRRVLRRAIELRPTVAGAAESLSELWRRQRGLAADAGAYAEELEAVEALIALTGAERHPLELSELLVRRMLLRASLAVAFLSVEEMERAVELARAEPSSWQLALAEAELAHAAFWRGDARAAELAPVALDDARAAGHPGALSLALTVNAILAIDDNPRQAQRLAAEGVAAAVAARDWWAYVHAVMWESNAQSDAYGPGEAAYLDQRRLELIALDAPMTYIVQIAAVEADTRLEAGDWQRCQQLMREVVVCDPGPFADMRVRVCLARLAAYRGRADEALAHVERARELMARQAVFANLDLDVTWVTALLAAGRAREAYEAAVAAAEAEGIPVNLAERLLPLAARGLADLAEAERDRDQDPAEVLMLLDGLRTRFPTVLDCGLSSSTIGRARLAAMQDWYAVEAARARREDEPAGWAALRIACGPARLPWLEVYACWRAAEGYLGLGAPGRAEGTRQLRAGYELGRRLGAESLLAEFENLAQLAQLRLVPAEQRLEVDASLLRGLTPREREVLDLLCHGLTYADIASTLVISEKTVSSHVSNLLRKTRTTNRVELAQLAGRVARAAGS</sequence>
<dbReference type="HOGENOM" id="CLU_006850_0_2_11"/>
<evidence type="ECO:0000256" key="1">
    <source>
        <dbReference type="ARBA" id="ARBA00023015"/>
    </source>
</evidence>
<evidence type="ECO:0000259" key="4">
    <source>
        <dbReference type="PROSITE" id="PS50043"/>
    </source>
</evidence>
<dbReference type="Gene3D" id="3.40.50.300">
    <property type="entry name" value="P-loop containing nucleotide triphosphate hydrolases"/>
    <property type="match status" value="1"/>
</dbReference>
<dbReference type="SUPFAM" id="SSF46894">
    <property type="entry name" value="C-terminal effector domain of the bipartite response regulators"/>
    <property type="match status" value="1"/>
</dbReference>
<keyword evidence="3" id="KW-0804">Transcription</keyword>
<keyword evidence="2" id="KW-0238">DNA-binding</keyword>
<reference evidence="5 6" key="1">
    <citation type="submission" date="2011-05" db="EMBL/GenBank/DDBJ databases">
        <title>Whole genome sequence of Microlunatus phosphovorus NM-1.</title>
        <authorList>
            <person name="Hosoyama A."/>
            <person name="Sasaki K."/>
            <person name="Harada T."/>
            <person name="Igarashi R."/>
            <person name="Kawakoshi A."/>
            <person name="Sasagawa M."/>
            <person name="Fukada J."/>
            <person name="Nakamura S."/>
            <person name="Katano Y."/>
            <person name="Hanada S."/>
            <person name="Kamagata Y."/>
            <person name="Nakamura N."/>
            <person name="Yamazaki S."/>
            <person name="Fujita N."/>
        </authorList>
    </citation>
    <scope>NUCLEOTIDE SEQUENCE [LARGE SCALE GENOMIC DNA]</scope>
    <source>
        <strain evidence="6">ATCC 700054 / DSM 10555 / JCM 9379 / NBRC 101784 / NCIMB 13414 / VKM Ac-1990 / NM-1</strain>
    </source>
</reference>
<dbReference type="PANTHER" id="PTHR44688:SF16">
    <property type="entry name" value="DNA-BINDING TRANSCRIPTIONAL ACTIVATOR DEVR_DOSR"/>
    <property type="match status" value="1"/>
</dbReference>
<dbReference type="InterPro" id="IPR041664">
    <property type="entry name" value="AAA_16"/>
</dbReference>
<name>F5XGR0_MICPN</name>